<evidence type="ECO:0000256" key="1">
    <source>
        <dbReference type="SAM" id="MobiDB-lite"/>
    </source>
</evidence>
<keyword evidence="3" id="KW-1185">Reference proteome</keyword>
<accession>A0A8T0VUV6</accession>
<dbReference type="Proteomes" id="UP000823388">
    <property type="component" value="Chromosome 2K"/>
</dbReference>
<feature type="compositionally biased region" description="Gly residues" evidence="1">
    <location>
        <begin position="1"/>
        <end position="12"/>
    </location>
</feature>
<feature type="compositionally biased region" description="Polar residues" evidence="1">
    <location>
        <begin position="76"/>
        <end position="89"/>
    </location>
</feature>
<evidence type="ECO:0000313" key="2">
    <source>
        <dbReference type="EMBL" id="KAG2640661.1"/>
    </source>
</evidence>
<proteinExistence type="predicted"/>
<name>A0A8T0VUV6_PANVG</name>
<organism evidence="2 3">
    <name type="scientific">Panicum virgatum</name>
    <name type="common">Blackwell switchgrass</name>
    <dbReference type="NCBI Taxonomy" id="38727"/>
    <lineage>
        <taxon>Eukaryota</taxon>
        <taxon>Viridiplantae</taxon>
        <taxon>Streptophyta</taxon>
        <taxon>Embryophyta</taxon>
        <taxon>Tracheophyta</taxon>
        <taxon>Spermatophyta</taxon>
        <taxon>Magnoliopsida</taxon>
        <taxon>Liliopsida</taxon>
        <taxon>Poales</taxon>
        <taxon>Poaceae</taxon>
        <taxon>PACMAD clade</taxon>
        <taxon>Panicoideae</taxon>
        <taxon>Panicodae</taxon>
        <taxon>Paniceae</taxon>
        <taxon>Panicinae</taxon>
        <taxon>Panicum</taxon>
        <taxon>Panicum sect. Hiantes</taxon>
    </lineage>
</organism>
<protein>
    <submittedName>
        <fullName evidence="2">Uncharacterized protein</fullName>
    </submittedName>
</protein>
<sequence>MALRGAGSGRGKGLARQDDEGEGAELAATSAVGEGTSYPTNTEVGEGIGSPISNHQAQREWRPGLWRRGGARPSHRTTYCSAGSPSGSLRSRALTHVSRSGSGSVLSSDPFPSIPTTKIVISLARFKERLGHCGPRSFYTFS</sequence>
<comment type="caution">
    <text evidence="2">The sequence shown here is derived from an EMBL/GenBank/DDBJ whole genome shotgun (WGS) entry which is preliminary data.</text>
</comment>
<reference evidence="2" key="1">
    <citation type="submission" date="2020-05" db="EMBL/GenBank/DDBJ databases">
        <title>WGS assembly of Panicum virgatum.</title>
        <authorList>
            <person name="Lovell J.T."/>
            <person name="Jenkins J."/>
            <person name="Shu S."/>
            <person name="Juenger T.E."/>
            <person name="Schmutz J."/>
        </authorList>
    </citation>
    <scope>NUCLEOTIDE SEQUENCE</scope>
    <source>
        <strain evidence="2">AP13</strain>
    </source>
</reference>
<evidence type="ECO:0000313" key="3">
    <source>
        <dbReference type="Proteomes" id="UP000823388"/>
    </source>
</evidence>
<dbReference type="AlphaFoldDB" id="A0A8T0VUV6"/>
<gene>
    <name evidence="2" type="ORF">PVAP13_2KG104600</name>
</gene>
<dbReference type="EMBL" id="CM029039">
    <property type="protein sequence ID" value="KAG2640661.1"/>
    <property type="molecule type" value="Genomic_DNA"/>
</dbReference>
<feature type="region of interest" description="Disordered" evidence="1">
    <location>
        <begin position="1"/>
        <end position="90"/>
    </location>
</feature>